<dbReference type="AlphaFoldDB" id="A0A9N8Z867"/>
<feature type="non-terminal residue" evidence="1">
    <location>
        <position position="50"/>
    </location>
</feature>
<protein>
    <submittedName>
        <fullName evidence="1">6334_t:CDS:1</fullName>
    </submittedName>
</protein>
<evidence type="ECO:0000313" key="2">
    <source>
        <dbReference type="Proteomes" id="UP000789396"/>
    </source>
</evidence>
<accession>A0A9N8Z867</accession>
<keyword evidence="2" id="KW-1185">Reference proteome</keyword>
<dbReference type="EMBL" id="CAJVPZ010000930">
    <property type="protein sequence ID" value="CAG8480004.1"/>
    <property type="molecule type" value="Genomic_DNA"/>
</dbReference>
<dbReference type="Proteomes" id="UP000789396">
    <property type="component" value="Unassembled WGS sequence"/>
</dbReference>
<evidence type="ECO:0000313" key="1">
    <source>
        <dbReference type="EMBL" id="CAG8480004.1"/>
    </source>
</evidence>
<proteinExistence type="predicted"/>
<gene>
    <name evidence="1" type="ORF">RFULGI_LOCUS1497</name>
</gene>
<sequence length="50" mass="5678">MCMFLTVRSSKLSLRQDFIYLATVLTDVGLCSNVVIKNSEDFCSSDIYHL</sequence>
<comment type="caution">
    <text evidence="1">The sequence shown here is derived from an EMBL/GenBank/DDBJ whole genome shotgun (WGS) entry which is preliminary data.</text>
</comment>
<name>A0A9N8Z867_9GLOM</name>
<organism evidence="1 2">
    <name type="scientific">Racocetra fulgida</name>
    <dbReference type="NCBI Taxonomy" id="60492"/>
    <lineage>
        <taxon>Eukaryota</taxon>
        <taxon>Fungi</taxon>
        <taxon>Fungi incertae sedis</taxon>
        <taxon>Mucoromycota</taxon>
        <taxon>Glomeromycotina</taxon>
        <taxon>Glomeromycetes</taxon>
        <taxon>Diversisporales</taxon>
        <taxon>Gigasporaceae</taxon>
        <taxon>Racocetra</taxon>
    </lineage>
</organism>
<reference evidence="1" key="1">
    <citation type="submission" date="2021-06" db="EMBL/GenBank/DDBJ databases">
        <authorList>
            <person name="Kallberg Y."/>
            <person name="Tangrot J."/>
            <person name="Rosling A."/>
        </authorList>
    </citation>
    <scope>NUCLEOTIDE SEQUENCE</scope>
    <source>
        <strain evidence="1">IN212</strain>
    </source>
</reference>